<evidence type="ECO:0000313" key="1">
    <source>
        <dbReference type="EMBL" id="KAH9371653.1"/>
    </source>
</evidence>
<gene>
    <name evidence="1" type="ORF">HPB48_016046</name>
</gene>
<reference evidence="1 2" key="1">
    <citation type="journal article" date="2020" name="Cell">
        <title>Large-Scale Comparative Analyses of Tick Genomes Elucidate Their Genetic Diversity and Vector Capacities.</title>
        <authorList>
            <consortium name="Tick Genome and Microbiome Consortium (TIGMIC)"/>
            <person name="Jia N."/>
            <person name="Wang J."/>
            <person name="Shi W."/>
            <person name="Du L."/>
            <person name="Sun Y."/>
            <person name="Zhan W."/>
            <person name="Jiang J.F."/>
            <person name="Wang Q."/>
            <person name="Zhang B."/>
            <person name="Ji P."/>
            <person name="Bell-Sakyi L."/>
            <person name="Cui X.M."/>
            <person name="Yuan T.T."/>
            <person name="Jiang B.G."/>
            <person name="Yang W.F."/>
            <person name="Lam T.T."/>
            <person name="Chang Q.C."/>
            <person name="Ding S.J."/>
            <person name="Wang X.J."/>
            <person name="Zhu J.G."/>
            <person name="Ruan X.D."/>
            <person name="Zhao L."/>
            <person name="Wei J.T."/>
            <person name="Ye R.Z."/>
            <person name="Que T.C."/>
            <person name="Du C.H."/>
            <person name="Zhou Y.H."/>
            <person name="Cheng J.X."/>
            <person name="Dai P.F."/>
            <person name="Guo W.B."/>
            <person name="Han X.H."/>
            <person name="Huang E.J."/>
            <person name="Li L.F."/>
            <person name="Wei W."/>
            <person name="Gao Y.C."/>
            <person name="Liu J.Z."/>
            <person name="Shao H.Z."/>
            <person name="Wang X."/>
            <person name="Wang C.C."/>
            <person name="Yang T.C."/>
            <person name="Huo Q.B."/>
            <person name="Li W."/>
            <person name="Chen H.Y."/>
            <person name="Chen S.E."/>
            <person name="Zhou L.G."/>
            <person name="Ni X.B."/>
            <person name="Tian J.H."/>
            <person name="Sheng Y."/>
            <person name="Liu T."/>
            <person name="Pan Y.S."/>
            <person name="Xia L.Y."/>
            <person name="Li J."/>
            <person name="Zhao F."/>
            <person name="Cao W.C."/>
        </authorList>
    </citation>
    <scope>NUCLEOTIDE SEQUENCE [LARGE SCALE GENOMIC DNA]</scope>
    <source>
        <strain evidence="1">HaeL-2018</strain>
    </source>
</reference>
<organism evidence="1 2">
    <name type="scientific">Haemaphysalis longicornis</name>
    <name type="common">Bush tick</name>
    <dbReference type="NCBI Taxonomy" id="44386"/>
    <lineage>
        <taxon>Eukaryota</taxon>
        <taxon>Metazoa</taxon>
        <taxon>Ecdysozoa</taxon>
        <taxon>Arthropoda</taxon>
        <taxon>Chelicerata</taxon>
        <taxon>Arachnida</taxon>
        <taxon>Acari</taxon>
        <taxon>Parasitiformes</taxon>
        <taxon>Ixodida</taxon>
        <taxon>Ixodoidea</taxon>
        <taxon>Ixodidae</taxon>
        <taxon>Haemaphysalinae</taxon>
        <taxon>Haemaphysalis</taxon>
    </lineage>
</organism>
<dbReference type="AlphaFoldDB" id="A0A9J6G8N0"/>
<keyword evidence="2" id="KW-1185">Reference proteome</keyword>
<dbReference type="VEuPathDB" id="VectorBase:HLOH_047861"/>
<dbReference type="Proteomes" id="UP000821853">
    <property type="component" value="Chromosome 3"/>
</dbReference>
<proteinExistence type="predicted"/>
<accession>A0A9J6G8N0</accession>
<name>A0A9J6G8N0_HAELO</name>
<protein>
    <submittedName>
        <fullName evidence="1">Uncharacterized protein</fullName>
    </submittedName>
</protein>
<sequence>MNPGPQKEDKGSNELLSLMKSIDVKIDQNHEEVLSELNAVKEIQVNLQKQMADINDRLSAVEEKLAAPENCAEIEIARAVTEVVDKETAGIHNRLD</sequence>
<evidence type="ECO:0000313" key="2">
    <source>
        <dbReference type="Proteomes" id="UP000821853"/>
    </source>
</evidence>
<comment type="caution">
    <text evidence="1">The sequence shown here is derived from an EMBL/GenBank/DDBJ whole genome shotgun (WGS) entry which is preliminary data.</text>
</comment>
<dbReference type="EMBL" id="JABSTR010000005">
    <property type="protein sequence ID" value="KAH9371653.1"/>
    <property type="molecule type" value="Genomic_DNA"/>
</dbReference>